<sequence>MFKTMMMFKNFHYQNQLTIIQEKELAQSQTPQIPNYQAIFSQSIYTYQSLYASIDQDHYFNGPSQFLAEFTISNIFSQSEIRRTLSQISLRFHNCFCSLRQIQYDIQCSLNQLREVLEESRNPFQDFFQTQSLYEKTKYLSFENQKAVYESLKNQKTLDQTLEDQSPKFKKEISLINQNLIKQIQSRKRKIYWQQY</sequence>
<accession>A0A8S1QJZ4</accession>
<keyword evidence="2" id="KW-1185">Reference proteome</keyword>
<organism evidence="1 2">
    <name type="scientific">Paramecium sonneborni</name>
    <dbReference type="NCBI Taxonomy" id="65129"/>
    <lineage>
        <taxon>Eukaryota</taxon>
        <taxon>Sar</taxon>
        <taxon>Alveolata</taxon>
        <taxon>Ciliophora</taxon>
        <taxon>Intramacronucleata</taxon>
        <taxon>Oligohymenophorea</taxon>
        <taxon>Peniculida</taxon>
        <taxon>Parameciidae</taxon>
        <taxon>Paramecium</taxon>
    </lineage>
</organism>
<evidence type="ECO:0000313" key="2">
    <source>
        <dbReference type="Proteomes" id="UP000692954"/>
    </source>
</evidence>
<protein>
    <submittedName>
        <fullName evidence="1">Uncharacterized protein</fullName>
    </submittedName>
</protein>
<gene>
    <name evidence="1" type="ORF">PSON_ATCC_30995.1.T1100186</name>
</gene>
<dbReference type="Proteomes" id="UP000692954">
    <property type="component" value="Unassembled WGS sequence"/>
</dbReference>
<dbReference type="EMBL" id="CAJJDN010000110">
    <property type="protein sequence ID" value="CAD8116368.1"/>
    <property type="molecule type" value="Genomic_DNA"/>
</dbReference>
<reference evidence="1" key="1">
    <citation type="submission" date="2021-01" db="EMBL/GenBank/DDBJ databases">
        <authorList>
            <consortium name="Genoscope - CEA"/>
            <person name="William W."/>
        </authorList>
    </citation>
    <scope>NUCLEOTIDE SEQUENCE</scope>
</reference>
<proteinExistence type="predicted"/>
<comment type="caution">
    <text evidence="1">The sequence shown here is derived from an EMBL/GenBank/DDBJ whole genome shotgun (WGS) entry which is preliminary data.</text>
</comment>
<name>A0A8S1QJZ4_9CILI</name>
<evidence type="ECO:0000313" key="1">
    <source>
        <dbReference type="EMBL" id="CAD8116368.1"/>
    </source>
</evidence>
<dbReference type="AlphaFoldDB" id="A0A8S1QJZ4"/>